<dbReference type="GO" id="GO:0003677">
    <property type="term" value="F:DNA binding"/>
    <property type="evidence" value="ECO:0007669"/>
    <property type="project" value="TreeGrafter"/>
</dbReference>
<comment type="catalytic activity">
    <reaction evidence="9">
        <text>cyclobutadipyrimidine (in DNA) = 2 pyrimidine residues (in DNA).</text>
        <dbReference type="EC" id="4.1.99.3"/>
    </reaction>
</comment>
<accession>A0A1E8E5K2</accession>
<evidence type="ECO:0000256" key="1">
    <source>
        <dbReference type="ARBA" id="ARBA00001932"/>
    </source>
</evidence>
<dbReference type="PANTHER" id="PTHR11455">
    <property type="entry name" value="CRYPTOCHROME"/>
    <property type="match status" value="1"/>
</dbReference>
<comment type="similarity">
    <text evidence="14">Belongs to the DNA photolyase family.</text>
</comment>
<dbReference type="Gene3D" id="3.40.50.620">
    <property type="entry name" value="HUPs"/>
    <property type="match status" value="1"/>
</dbReference>
<feature type="binding site" evidence="12">
    <location>
        <begin position="289"/>
        <end position="296"/>
    </location>
    <ligand>
        <name>FAD</name>
        <dbReference type="ChEBI" id="CHEBI:57692"/>
    </ligand>
</feature>
<evidence type="ECO:0000259" key="15">
    <source>
        <dbReference type="PROSITE" id="PS51645"/>
    </source>
</evidence>
<feature type="binding site" evidence="12">
    <location>
        <position position="286"/>
    </location>
    <ligand>
        <name>FAD</name>
        <dbReference type="ChEBI" id="CHEBI:57692"/>
    </ligand>
</feature>
<evidence type="ECO:0000256" key="5">
    <source>
        <dbReference type="ARBA" id="ARBA00022630"/>
    </source>
</evidence>
<evidence type="ECO:0000256" key="4">
    <source>
        <dbReference type="ARBA" id="ARBA00014046"/>
    </source>
</evidence>
<dbReference type="EMBL" id="MKQS01000001">
    <property type="protein sequence ID" value="OFE44698.1"/>
    <property type="molecule type" value="Genomic_DNA"/>
</dbReference>
<reference evidence="16 17" key="1">
    <citation type="submission" date="2016-10" db="EMBL/GenBank/DDBJ databases">
        <title>Genome of airborne Acinetobacter sp. 5-2Ac02 in the hospital environment: Species near to Acinetobacter towneri.</title>
        <authorList>
            <person name="Barbosa B."/>
            <person name="Fernandez-Garcia L."/>
            <person name="Gato E."/>
            <person name="Leao R."/>
            <person name="Albano R."/>
            <person name="Fernandez B."/>
            <person name="Fernandez-Cuenca F."/>
            <person name="Marques E."/>
            <person name="Tomas M."/>
        </authorList>
    </citation>
    <scope>NUCLEOTIDE SEQUENCE [LARGE SCALE GENOMIC DNA]</scope>
    <source>
        <strain evidence="16 17">5-2Ac02</strain>
    </source>
</reference>
<evidence type="ECO:0000256" key="2">
    <source>
        <dbReference type="ARBA" id="ARBA00005862"/>
    </source>
</evidence>
<dbReference type="FunFam" id="1.10.579.10:FF:000003">
    <property type="entry name" value="Deoxyribodipyrimidine photo-lyase"/>
    <property type="match status" value="1"/>
</dbReference>
<feature type="binding site" evidence="12">
    <location>
        <position position="235"/>
    </location>
    <ligand>
        <name>FAD</name>
        <dbReference type="ChEBI" id="CHEBI:57692"/>
    </ligand>
</feature>
<organism evidence="16 17">
    <name type="scientific">Acinetobacter towneri</name>
    <dbReference type="NCBI Taxonomy" id="202956"/>
    <lineage>
        <taxon>Bacteria</taxon>
        <taxon>Pseudomonadati</taxon>
        <taxon>Pseudomonadota</taxon>
        <taxon>Gammaproteobacteria</taxon>
        <taxon>Moraxellales</taxon>
        <taxon>Moraxellaceae</taxon>
        <taxon>Acinetobacter</taxon>
    </lineage>
</organism>
<keyword evidence="16" id="KW-0456">Lyase</keyword>
<dbReference type="InterPro" id="IPR006050">
    <property type="entry name" value="DNA_photolyase_N"/>
</dbReference>
<comment type="function">
    <text evidence="10">Involved in repair of UV radiation-induced DNA damage. Catalyzes the light-dependent monomerization (300-600 nm) of cyclobutyl pyrimidine dimers (in cis-syn configuration), which are formed between adjacent bases on the same DNA strand upon exposure to ultraviolet radiation.</text>
</comment>
<dbReference type="Pfam" id="PF00875">
    <property type="entry name" value="DNA_photolyase"/>
    <property type="match status" value="1"/>
</dbReference>
<feature type="site" description="Electron transfer via tryptophanyl radical" evidence="13">
    <location>
        <position position="397"/>
    </location>
</feature>
<dbReference type="PRINTS" id="PR00147">
    <property type="entry name" value="DNAPHOTLYASE"/>
</dbReference>
<protein>
    <recommendedName>
        <fullName evidence="4">Deoxyribodipyrimidine photo-lyase</fullName>
        <ecNumber evidence="3">4.1.99.3</ecNumber>
    </recommendedName>
    <alternativeName>
        <fullName evidence="8">DNA photolyase</fullName>
    </alternativeName>
    <alternativeName>
        <fullName evidence="11">Photoreactivating enzyme</fullName>
    </alternativeName>
</protein>
<dbReference type="InterPro" id="IPR036134">
    <property type="entry name" value="Crypto/Photolyase_FAD-like_sf"/>
</dbReference>
<comment type="caution">
    <text evidence="16">The sequence shown here is derived from an EMBL/GenBank/DDBJ whole genome shotgun (WGS) entry which is preliminary data.</text>
</comment>
<dbReference type="GO" id="GO:0000719">
    <property type="term" value="P:photoreactive repair"/>
    <property type="evidence" value="ECO:0007669"/>
    <property type="project" value="UniProtKB-ARBA"/>
</dbReference>
<dbReference type="eggNOG" id="COG0415">
    <property type="taxonomic scope" value="Bacteria"/>
</dbReference>
<dbReference type="EC" id="4.1.99.3" evidence="3"/>
<evidence type="ECO:0000256" key="11">
    <source>
        <dbReference type="ARBA" id="ARBA00083107"/>
    </source>
</evidence>
<dbReference type="InterPro" id="IPR002081">
    <property type="entry name" value="Cryptochrome/DNA_photolyase_1"/>
</dbReference>
<comment type="cofactor">
    <cofactor evidence="12">
        <name>FAD</name>
        <dbReference type="ChEBI" id="CHEBI:57692"/>
    </cofactor>
    <text evidence="12">Binds 1 FAD per subunit.</text>
</comment>
<evidence type="ECO:0000256" key="3">
    <source>
        <dbReference type="ARBA" id="ARBA00013149"/>
    </source>
</evidence>
<gene>
    <name evidence="16" type="ORF">BJN41_00805</name>
</gene>
<name>A0A1E8E5K2_9GAMM</name>
<dbReference type="GO" id="GO:0071949">
    <property type="term" value="F:FAD binding"/>
    <property type="evidence" value="ECO:0007669"/>
    <property type="project" value="TreeGrafter"/>
</dbReference>
<dbReference type="RefSeq" id="WP_070152293.1">
    <property type="nucleotide sequence ID" value="NZ_MKQS01000001.1"/>
</dbReference>
<dbReference type="Pfam" id="PF03441">
    <property type="entry name" value="FAD_binding_7"/>
    <property type="match status" value="1"/>
</dbReference>
<dbReference type="GO" id="GO:0003904">
    <property type="term" value="F:deoxyribodipyrimidine photo-lyase activity"/>
    <property type="evidence" value="ECO:0007669"/>
    <property type="project" value="UniProtKB-EC"/>
</dbReference>
<dbReference type="STRING" id="202956.BJN41_00805"/>
<keyword evidence="7 14" id="KW-0157">Chromophore</keyword>
<dbReference type="InterPro" id="IPR036155">
    <property type="entry name" value="Crypto/Photolyase_N_sf"/>
</dbReference>
<evidence type="ECO:0000313" key="16">
    <source>
        <dbReference type="EMBL" id="OFE44698.1"/>
    </source>
</evidence>
<dbReference type="InterPro" id="IPR014729">
    <property type="entry name" value="Rossmann-like_a/b/a_fold"/>
</dbReference>
<feature type="site" description="Electron transfer via tryptophanyl radical" evidence="13">
    <location>
        <position position="374"/>
    </location>
</feature>
<comment type="cofactor">
    <cofactor evidence="1">
        <name>(6R)-5,10-methylene-5,6,7,8-tetrahydrofolate</name>
        <dbReference type="ChEBI" id="CHEBI:15636"/>
    </cofactor>
</comment>
<dbReference type="GO" id="GO:0009416">
    <property type="term" value="P:response to light stimulus"/>
    <property type="evidence" value="ECO:0007669"/>
    <property type="project" value="TreeGrafter"/>
</dbReference>
<sequence length="480" mass="55420">MQNYNLVWFRQDLRISDHTALWHASQAGACIGVVILSPQQYRLHHDAPIKIDFYLRQLNALKDELAQLNIPLIVQITPSCADIAQTLLQLCQTLKDTHPIQNIYANIELGVNELKRDLEVQQALNQHGQDLVLYHDRTLFPVGTVRNQSMKPYQVFSAFKKYAYQQLNVSIPRCFPQPQPQLPIQLPKQYLSKVPSLEHLGFDPLPTAQQNLWAVTEQHAQHLLDDFTREQMHDYQQQRDFPALSGTSQLSAYLNCGILSIRQCLAAVFAHSQGHFHLENAGQQTWLDELLWREFYQHILFDYPKVSKHRPFKDQTAQVAWRNDPAGLAAWQRGKTGIPIVDAGMQQLLQTGWMHNRVRMICAMFLCKNLLIDWRLGEQWFMQHLIDGDLAANNGGWQWCASTGTDAVPYFRIFNPVSQSQKFDPNGDYIRTWLPELAHLDAKNIHEPYAKNPNLKLDYPHPIVDLKLSRLRAVEAFKQL</sequence>
<evidence type="ECO:0000256" key="14">
    <source>
        <dbReference type="RuleBase" id="RU004182"/>
    </source>
</evidence>
<feature type="site" description="Electron transfer via tryptophanyl radical" evidence="13">
    <location>
        <position position="321"/>
    </location>
</feature>
<proteinExistence type="inferred from homology"/>
<dbReference type="SUPFAM" id="SSF52425">
    <property type="entry name" value="Cryptochrome/photolyase, N-terminal domain"/>
    <property type="match status" value="1"/>
</dbReference>
<dbReference type="Proteomes" id="UP000186931">
    <property type="component" value="Unassembled WGS sequence"/>
</dbReference>
<dbReference type="Gene3D" id="1.25.40.80">
    <property type="match status" value="1"/>
</dbReference>
<feature type="binding site" evidence="12">
    <location>
        <begin position="247"/>
        <end position="251"/>
    </location>
    <ligand>
        <name>FAD</name>
        <dbReference type="ChEBI" id="CHEBI:57692"/>
    </ligand>
</feature>
<keyword evidence="5 12" id="KW-0285">Flavoprotein</keyword>
<evidence type="ECO:0000256" key="10">
    <source>
        <dbReference type="ARBA" id="ARBA00059220"/>
    </source>
</evidence>
<evidence type="ECO:0000256" key="13">
    <source>
        <dbReference type="PIRSR" id="PIRSR602081-2"/>
    </source>
</evidence>
<keyword evidence="6 12" id="KW-0274">FAD</keyword>
<evidence type="ECO:0000256" key="7">
    <source>
        <dbReference type="ARBA" id="ARBA00022991"/>
    </source>
</evidence>
<evidence type="ECO:0000256" key="8">
    <source>
        <dbReference type="ARBA" id="ARBA00031671"/>
    </source>
</evidence>
<evidence type="ECO:0000313" key="17">
    <source>
        <dbReference type="Proteomes" id="UP000186931"/>
    </source>
</evidence>
<dbReference type="Gene3D" id="1.10.579.10">
    <property type="entry name" value="DNA Cyclobutane Dipyrimidine Photolyase, subunit A, domain 3"/>
    <property type="match status" value="1"/>
</dbReference>
<feature type="binding site" evidence="12">
    <location>
        <begin position="387"/>
        <end position="389"/>
    </location>
    <ligand>
        <name>FAD</name>
        <dbReference type="ChEBI" id="CHEBI:57692"/>
    </ligand>
</feature>
<feature type="domain" description="Photolyase/cryptochrome alpha/beta" evidence="15">
    <location>
        <begin position="3"/>
        <end position="139"/>
    </location>
</feature>
<comment type="similarity">
    <text evidence="2">Belongs to the DNA photolyase class-1 family.</text>
</comment>
<dbReference type="PROSITE" id="PS51645">
    <property type="entry name" value="PHR_CRY_ALPHA_BETA"/>
    <property type="match status" value="1"/>
</dbReference>
<dbReference type="PANTHER" id="PTHR11455:SF9">
    <property type="entry name" value="CRYPTOCHROME CIRCADIAN CLOCK 5 ISOFORM X1"/>
    <property type="match status" value="1"/>
</dbReference>
<evidence type="ECO:0000256" key="6">
    <source>
        <dbReference type="ARBA" id="ARBA00022827"/>
    </source>
</evidence>
<evidence type="ECO:0000256" key="12">
    <source>
        <dbReference type="PIRSR" id="PIRSR602081-1"/>
    </source>
</evidence>
<dbReference type="InterPro" id="IPR005101">
    <property type="entry name" value="Cryptochr/Photolyase_FAD-bd"/>
</dbReference>
<dbReference type="SUPFAM" id="SSF48173">
    <property type="entry name" value="Cryptochrome/photolyase FAD-binding domain"/>
    <property type="match status" value="1"/>
</dbReference>
<dbReference type="AlphaFoldDB" id="A0A1E8E5K2"/>
<evidence type="ECO:0000256" key="9">
    <source>
        <dbReference type="ARBA" id="ARBA00033999"/>
    </source>
</evidence>